<protein>
    <submittedName>
        <fullName evidence="2">Uncharacterized protein</fullName>
    </submittedName>
</protein>
<accession>A0ABY4GR09</accession>
<keyword evidence="1" id="KW-1133">Transmembrane helix</keyword>
<proteinExistence type="predicted"/>
<feature type="transmembrane region" description="Helical" evidence="1">
    <location>
        <begin position="36"/>
        <end position="55"/>
    </location>
</feature>
<feature type="transmembrane region" description="Helical" evidence="1">
    <location>
        <begin position="7"/>
        <end position="30"/>
    </location>
</feature>
<organism evidence="2 3">
    <name type="scientific">Gracilibacillus salinarum</name>
    <dbReference type="NCBI Taxonomy" id="2932255"/>
    <lineage>
        <taxon>Bacteria</taxon>
        <taxon>Bacillati</taxon>
        <taxon>Bacillota</taxon>
        <taxon>Bacilli</taxon>
        <taxon>Bacillales</taxon>
        <taxon>Bacillaceae</taxon>
        <taxon>Gracilibacillus</taxon>
    </lineage>
</organism>
<evidence type="ECO:0000313" key="2">
    <source>
        <dbReference type="EMBL" id="UOQ86580.1"/>
    </source>
</evidence>
<gene>
    <name evidence="2" type="ORF">MUN87_06750</name>
</gene>
<keyword evidence="1" id="KW-0472">Membrane</keyword>
<reference evidence="2 3" key="1">
    <citation type="submission" date="2022-04" db="EMBL/GenBank/DDBJ databases">
        <title>Gracilibacillus sp. isolated from saltern.</title>
        <authorList>
            <person name="Won M."/>
            <person name="Lee C.-M."/>
            <person name="Woen H.-Y."/>
            <person name="Kwon S.-W."/>
        </authorList>
    </citation>
    <scope>NUCLEOTIDE SEQUENCE [LARGE SCALE GENOMIC DNA]</scope>
    <source>
        <strain evidence="2 3">SSPM10-3</strain>
    </source>
</reference>
<dbReference type="PROSITE" id="PS51257">
    <property type="entry name" value="PROKAR_LIPOPROTEIN"/>
    <property type="match status" value="1"/>
</dbReference>
<keyword evidence="1" id="KW-0812">Transmembrane</keyword>
<evidence type="ECO:0000256" key="1">
    <source>
        <dbReference type="SAM" id="Phobius"/>
    </source>
</evidence>
<keyword evidence="3" id="KW-1185">Reference proteome</keyword>
<evidence type="ECO:0000313" key="3">
    <source>
        <dbReference type="Proteomes" id="UP000831537"/>
    </source>
</evidence>
<dbReference type="Proteomes" id="UP000831537">
    <property type="component" value="Chromosome"/>
</dbReference>
<name>A0ABY4GR09_9BACI</name>
<dbReference type="EMBL" id="CP095071">
    <property type="protein sequence ID" value="UOQ86580.1"/>
    <property type="molecule type" value="Genomic_DNA"/>
</dbReference>
<sequence>MGRYISIFIFAMLMGVGCFFFIIPAIFRIYNFDIAVGMIVIVFGSMIITQLFFVIDKVKEIKR</sequence>
<dbReference type="RefSeq" id="WP_244746945.1">
    <property type="nucleotide sequence ID" value="NZ_CP095071.1"/>
</dbReference>